<dbReference type="Pfam" id="PF16571">
    <property type="entry name" value="FBP_C"/>
    <property type="match status" value="1"/>
</dbReference>
<evidence type="ECO:0000313" key="2">
    <source>
        <dbReference type="EMBL" id="KAB1639009.1"/>
    </source>
</evidence>
<protein>
    <submittedName>
        <fullName evidence="2">FBP domain-containing protein</fullName>
    </submittedName>
</protein>
<accession>A0A7J5B4B2</accession>
<evidence type="ECO:0000259" key="1">
    <source>
        <dbReference type="Pfam" id="PF16571"/>
    </source>
</evidence>
<comment type="caution">
    <text evidence="2">The sequence shown here is derived from an EMBL/GenBank/DDBJ whole genome shotgun (WGS) entry which is preliminary data.</text>
</comment>
<dbReference type="RefSeq" id="WP_104251609.1">
    <property type="nucleotide sequence ID" value="NZ_CANKVH010000004.1"/>
</dbReference>
<dbReference type="AlphaFoldDB" id="A0A7J5B4B2"/>
<dbReference type="EMBL" id="WBJX01000001">
    <property type="protein sequence ID" value="KAB1639009.1"/>
    <property type="molecule type" value="Genomic_DNA"/>
</dbReference>
<dbReference type="OrthoDB" id="4171838at2"/>
<organism evidence="2 3">
    <name type="scientific">Pseudoclavibacter terrae</name>
    <dbReference type="NCBI Taxonomy" id="1530195"/>
    <lineage>
        <taxon>Bacteria</taxon>
        <taxon>Bacillati</taxon>
        <taxon>Actinomycetota</taxon>
        <taxon>Actinomycetes</taxon>
        <taxon>Micrococcales</taxon>
        <taxon>Microbacteriaceae</taxon>
        <taxon>Pseudoclavibacter</taxon>
    </lineage>
</organism>
<feature type="domain" description="Elongation factor G-binding protein C-terminal treble-clef zinc-finger" evidence="1">
    <location>
        <begin position="8"/>
        <end position="158"/>
    </location>
</feature>
<reference evidence="2 3" key="1">
    <citation type="submission" date="2019-09" db="EMBL/GenBank/DDBJ databases">
        <title>Phylogeny of genus Pseudoclavibacter and closely related genus.</title>
        <authorList>
            <person name="Li Y."/>
        </authorList>
    </citation>
    <scope>NUCLEOTIDE SEQUENCE [LARGE SCALE GENOMIC DNA]</scope>
    <source>
        <strain evidence="2 3">THG-MD12</strain>
    </source>
</reference>
<evidence type="ECO:0000313" key="3">
    <source>
        <dbReference type="Proteomes" id="UP000490386"/>
    </source>
</evidence>
<keyword evidence="3" id="KW-1185">Reference proteome</keyword>
<dbReference type="Proteomes" id="UP000490386">
    <property type="component" value="Unassembled WGS sequence"/>
</dbReference>
<dbReference type="InterPro" id="IPR032330">
    <property type="entry name" value="EF-G-binding_C"/>
</dbReference>
<sequence>MQQLTEAQIRDAFVNASRKEVSDVTLPPGFHDVDWERRDYLGWTDPKLGRRAYAVVPVDGELVGIVFERARKLPTRRAMCSWCEDVTLPNDVVFYSAKRTGEAGRRGDTVGTLVCAAFECSANVRRLPPSAYIGYDRDAAREQRKENLRTRAASFARNLRDGV</sequence>
<gene>
    <name evidence="2" type="ORF">F8O03_01255</name>
</gene>
<proteinExistence type="predicted"/>
<name>A0A7J5B4B2_9MICO</name>